<dbReference type="RefSeq" id="WP_377002197.1">
    <property type="nucleotide sequence ID" value="NZ_JBHSQE010000009.1"/>
</dbReference>
<proteinExistence type="predicted"/>
<evidence type="ECO:0000256" key="1">
    <source>
        <dbReference type="SAM" id="Phobius"/>
    </source>
</evidence>
<organism evidence="2 3">
    <name type="scientific">Corynebacterium nasicanis</name>
    <dbReference type="NCBI Taxonomy" id="1448267"/>
    <lineage>
        <taxon>Bacteria</taxon>
        <taxon>Bacillati</taxon>
        <taxon>Actinomycetota</taxon>
        <taxon>Actinomycetes</taxon>
        <taxon>Mycobacteriales</taxon>
        <taxon>Corynebacteriaceae</taxon>
        <taxon>Corynebacterium</taxon>
    </lineage>
</organism>
<dbReference type="SUPFAM" id="SSF50998">
    <property type="entry name" value="Quinoprotein alcohol dehydrogenase-like"/>
    <property type="match status" value="1"/>
</dbReference>
<evidence type="ECO:0000313" key="2">
    <source>
        <dbReference type="EMBL" id="MFC6147592.1"/>
    </source>
</evidence>
<gene>
    <name evidence="2" type="ORF">ACFPUZ_12340</name>
</gene>
<dbReference type="Gene3D" id="2.130.10.10">
    <property type="entry name" value="YVTN repeat-like/Quinoprotein amine dehydrogenase"/>
    <property type="match status" value="1"/>
</dbReference>
<keyword evidence="1" id="KW-1133">Transmembrane helix</keyword>
<keyword evidence="1" id="KW-0472">Membrane</keyword>
<dbReference type="EMBL" id="JBHSQE010000009">
    <property type="protein sequence ID" value="MFC6147592.1"/>
    <property type="molecule type" value="Genomic_DNA"/>
</dbReference>
<dbReference type="InterPro" id="IPR015943">
    <property type="entry name" value="WD40/YVTN_repeat-like_dom_sf"/>
</dbReference>
<evidence type="ECO:0000313" key="3">
    <source>
        <dbReference type="Proteomes" id="UP001596244"/>
    </source>
</evidence>
<protein>
    <recommendedName>
        <fullName evidence="4">Secreted protein</fullName>
    </recommendedName>
</protein>
<dbReference type="Proteomes" id="UP001596244">
    <property type="component" value="Unassembled WGS sequence"/>
</dbReference>
<reference evidence="3" key="1">
    <citation type="journal article" date="2019" name="Int. J. Syst. Evol. Microbiol.">
        <title>The Global Catalogue of Microorganisms (GCM) 10K type strain sequencing project: providing services to taxonomists for standard genome sequencing and annotation.</title>
        <authorList>
            <consortium name="The Broad Institute Genomics Platform"/>
            <consortium name="The Broad Institute Genome Sequencing Center for Infectious Disease"/>
            <person name="Wu L."/>
            <person name="Ma J."/>
        </authorList>
    </citation>
    <scope>NUCLEOTIDE SEQUENCE [LARGE SCALE GENOMIC DNA]</scope>
    <source>
        <strain evidence="3">CCUG 51943</strain>
    </source>
</reference>
<name>A0ABW1QDT8_9CORY</name>
<dbReference type="InterPro" id="IPR011047">
    <property type="entry name" value="Quinoprotein_ADH-like_sf"/>
</dbReference>
<comment type="caution">
    <text evidence="2">The sequence shown here is derived from an EMBL/GenBank/DDBJ whole genome shotgun (WGS) entry which is preliminary data.</text>
</comment>
<evidence type="ECO:0008006" key="4">
    <source>
        <dbReference type="Google" id="ProtNLM"/>
    </source>
</evidence>
<accession>A0ABW1QDT8</accession>
<keyword evidence="1" id="KW-0812">Transmembrane</keyword>
<keyword evidence="3" id="KW-1185">Reference proteome</keyword>
<feature type="transmembrane region" description="Helical" evidence="1">
    <location>
        <begin position="12"/>
        <end position="33"/>
    </location>
</feature>
<sequence length="398" mass="42363">MSGPLRRTRGDLIASAAITGVSLLAVAGVWASAPIRSSELIPAESEFTSPAPLDTVPQTLTEAWSAPTLDLPGVHRPVIVDGLVAVPEEQAVRGVDPTTGETVWSYTRDLELCSLGGAWGRVVTTWRAGNGCGDVVSIDAETGRYHRTRSAISPGEVAAVTSNDRVGTIGAERLELWRSDLVRTVEYGEVEGIQEPDLQPHPGCRLTSALTRSDLLAVTENCEDGTWLRLQEASPEQSREPEIRSSVQLDSPTARLVALGGSAAAVADGPALISYSDEGVELHRREAGTTAAEEGLFSPVTADLPHHMSWFDGERLVLFSPAELEVRHVFEQALGTGVAVGGRLLLPVEGGIAVIDWENGETLHTIPVDRGEYRGTVTLGVAGETVVEKRGNTLHALR</sequence>